<reference evidence="13 14" key="1">
    <citation type="submission" date="2018-08" db="EMBL/GenBank/DDBJ databases">
        <title>A genome reference for cultivated species of the human gut microbiota.</title>
        <authorList>
            <person name="Zou Y."/>
            <person name="Xue W."/>
            <person name="Luo G."/>
        </authorList>
    </citation>
    <scope>NUCLEOTIDE SEQUENCE [LARGE SCALE GENOMIC DNA]</scope>
    <source>
        <strain evidence="12 13">AM34-3LB</strain>
        <strain evidence="11 14">AM48-23BH</strain>
    </source>
</reference>
<evidence type="ECO:0000256" key="1">
    <source>
        <dbReference type="ARBA" id="ARBA00004651"/>
    </source>
</evidence>
<evidence type="ECO:0000313" key="13">
    <source>
        <dbReference type="Proteomes" id="UP000284621"/>
    </source>
</evidence>
<name>A0A414B6S1_9FIRM</name>
<keyword evidence="2 10" id="KW-1003">Cell membrane</keyword>
<evidence type="ECO:0000256" key="7">
    <source>
        <dbReference type="ARBA" id="ARBA00035120"/>
    </source>
</evidence>
<comment type="subcellular location">
    <subcellularLocation>
        <location evidence="1">Cell membrane</location>
        <topology evidence="1">Multi-pass membrane protein</topology>
    </subcellularLocation>
</comment>
<dbReference type="EMBL" id="QSID01000005">
    <property type="protein sequence ID" value="RHC66108.1"/>
    <property type="molecule type" value="Genomic_DNA"/>
</dbReference>
<evidence type="ECO:0000256" key="10">
    <source>
        <dbReference type="RuleBase" id="RU004340"/>
    </source>
</evidence>
<keyword evidence="6" id="KW-0407">Ion channel</keyword>
<evidence type="ECO:0000256" key="6">
    <source>
        <dbReference type="ARBA" id="ARBA00023303"/>
    </source>
</evidence>
<gene>
    <name evidence="12" type="ORF">DW833_05505</name>
    <name evidence="11" type="ORF">DW972_07540</name>
</gene>
<comment type="caution">
    <text evidence="12">The sequence shown here is derived from an EMBL/GenBank/DDBJ whole genome shotgun (WGS) entry which is preliminary data.</text>
</comment>
<evidence type="ECO:0000256" key="2">
    <source>
        <dbReference type="ARBA" id="ARBA00022475"/>
    </source>
</evidence>
<sequence>MPQANRRPLRMKIILICDFSRSVLNTRSYPALASRPQIRIISFSAGCIAIAFVAMLASKGSIPNPKLVLFLKTGICGGFTTFSTFALESATLMKSGHPKVAFLYMLLSILVGVGAIFITEFVCFGTSESLFENTHPQ</sequence>
<dbReference type="Proteomes" id="UP000286561">
    <property type="component" value="Unassembled WGS sequence"/>
</dbReference>
<dbReference type="InterPro" id="IPR003691">
    <property type="entry name" value="FluC"/>
</dbReference>
<comment type="similarity">
    <text evidence="7 10">Belongs to the fluoride channel Fluc/FEX (TC 1.A.43) family.</text>
</comment>
<dbReference type="Proteomes" id="UP000284621">
    <property type="component" value="Unassembled WGS sequence"/>
</dbReference>
<feature type="transmembrane region" description="Helical" evidence="10">
    <location>
        <begin position="69"/>
        <end position="90"/>
    </location>
</feature>
<dbReference type="GO" id="GO:1903425">
    <property type="term" value="F:fluoride transmembrane transporter activity"/>
    <property type="evidence" value="ECO:0007669"/>
    <property type="project" value="TreeGrafter"/>
</dbReference>
<proteinExistence type="inferred from homology"/>
<accession>A0A414B6S1</accession>
<dbReference type="Pfam" id="PF02537">
    <property type="entry name" value="CRCB"/>
    <property type="match status" value="1"/>
</dbReference>
<feature type="transmembrane region" description="Helical" evidence="10">
    <location>
        <begin position="102"/>
        <end position="127"/>
    </location>
</feature>
<evidence type="ECO:0000256" key="4">
    <source>
        <dbReference type="ARBA" id="ARBA00022989"/>
    </source>
</evidence>
<keyword evidence="5 10" id="KW-0472">Membrane</keyword>
<keyword evidence="13" id="KW-1185">Reference proteome</keyword>
<dbReference type="GO" id="GO:0005886">
    <property type="term" value="C:plasma membrane"/>
    <property type="evidence" value="ECO:0007669"/>
    <property type="project" value="UniProtKB-SubCell"/>
</dbReference>
<evidence type="ECO:0000256" key="8">
    <source>
        <dbReference type="ARBA" id="ARBA00035585"/>
    </source>
</evidence>
<evidence type="ECO:0000256" key="5">
    <source>
        <dbReference type="ARBA" id="ARBA00023136"/>
    </source>
</evidence>
<comment type="catalytic activity">
    <reaction evidence="8">
        <text>fluoride(in) = fluoride(out)</text>
        <dbReference type="Rhea" id="RHEA:76159"/>
        <dbReference type="ChEBI" id="CHEBI:17051"/>
    </reaction>
    <physiologicalReaction direction="left-to-right" evidence="8">
        <dbReference type="Rhea" id="RHEA:76160"/>
    </physiologicalReaction>
</comment>
<protein>
    <recommendedName>
        <fullName evidence="10">Fluoride-specific ion channel</fullName>
    </recommendedName>
</protein>
<dbReference type="AlphaFoldDB" id="A0A414B6S1"/>
<dbReference type="PANTHER" id="PTHR28259">
    <property type="entry name" value="FLUORIDE EXPORT PROTEIN 1-RELATED"/>
    <property type="match status" value="1"/>
</dbReference>
<evidence type="ECO:0000313" key="12">
    <source>
        <dbReference type="EMBL" id="RHC66108.1"/>
    </source>
</evidence>
<evidence type="ECO:0000256" key="3">
    <source>
        <dbReference type="ARBA" id="ARBA00022692"/>
    </source>
</evidence>
<keyword evidence="3 10" id="KW-0812">Transmembrane</keyword>
<dbReference type="EMBL" id="QSEP01000038">
    <property type="protein sequence ID" value="RGZ82880.1"/>
    <property type="molecule type" value="Genomic_DNA"/>
</dbReference>
<dbReference type="PANTHER" id="PTHR28259:SF1">
    <property type="entry name" value="FLUORIDE EXPORT PROTEIN 1-RELATED"/>
    <property type="match status" value="1"/>
</dbReference>
<comment type="function">
    <text evidence="9">Fluoride-specific ion channel. Important for reducing fluoride concentration in the cell, thus reducing its toxicity.</text>
</comment>
<keyword evidence="6" id="KW-0406">Ion transport</keyword>
<organism evidence="12 13">
    <name type="scientific">Anaerobutyricum hallii</name>
    <dbReference type="NCBI Taxonomy" id="39488"/>
    <lineage>
        <taxon>Bacteria</taxon>
        <taxon>Bacillati</taxon>
        <taxon>Bacillota</taxon>
        <taxon>Clostridia</taxon>
        <taxon>Lachnospirales</taxon>
        <taxon>Lachnospiraceae</taxon>
        <taxon>Anaerobutyricum</taxon>
    </lineage>
</organism>
<evidence type="ECO:0000256" key="9">
    <source>
        <dbReference type="ARBA" id="ARBA00049940"/>
    </source>
</evidence>
<evidence type="ECO:0000313" key="11">
    <source>
        <dbReference type="EMBL" id="RGZ82880.1"/>
    </source>
</evidence>
<evidence type="ECO:0000313" key="14">
    <source>
        <dbReference type="Proteomes" id="UP000286561"/>
    </source>
</evidence>
<keyword evidence="6" id="KW-0813">Transport</keyword>
<feature type="transmembrane region" description="Helical" evidence="10">
    <location>
        <begin position="38"/>
        <end position="57"/>
    </location>
</feature>
<keyword evidence="4 10" id="KW-1133">Transmembrane helix</keyword>